<gene>
    <name evidence="1" type="ORF">GBF38_008564</name>
</gene>
<organism evidence="1 2">
    <name type="scientific">Nibea albiflora</name>
    <name type="common">Yellow drum</name>
    <name type="synonym">Corvina albiflora</name>
    <dbReference type="NCBI Taxonomy" id="240163"/>
    <lineage>
        <taxon>Eukaryota</taxon>
        <taxon>Metazoa</taxon>
        <taxon>Chordata</taxon>
        <taxon>Craniata</taxon>
        <taxon>Vertebrata</taxon>
        <taxon>Euteleostomi</taxon>
        <taxon>Actinopterygii</taxon>
        <taxon>Neopterygii</taxon>
        <taxon>Teleostei</taxon>
        <taxon>Neoteleostei</taxon>
        <taxon>Acanthomorphata</taxon>
        <taxon>Eupercaria</taxon>
        <taxon>Sciaenidae</taxon>
        <taxon>Nibea</taxon>
    </lineage>
</organism>
<comment type="caution">
    <text evidence="1">The sequence shown here is derived from an EMBL/GenBank/DDBJ whole genome shotgun (WGS) entry which is preliminary data.</text>
</comment>
<evidence type="ECO:0000313" key="2">
    <source>
        <dbReference type="Proteomes" id="UP000805704"/>
    </source>
</evidence>
<name>A0ACB7EZV7_NIBAL</name>
<sequence>AVLPPPPTLNLPVTLPSPSLSALPNAACTLQPAYKSNMFTPSSSSIAGETKQDDVNEQEARRRRERLTGGNRDKLTWLM</sequence>
<dbReference type="EMBL" id="CM024790">
    <property type="protein sequence ID" value="KAG8007293.1"/>
    <property type="molecule type" value="Genomic_DNA"/>
</dbReference>
<protein>
    <submittedName>
        <fullName evidence="1">Uncharacterized protein</fullName>
    </submittedName>
</protein>
<keyword evidence="2" id="KW-1185">Reference proteome</keyword>
<dbReference type="Proteomes" id="UP000805704">
    <property type="component" value="Chromosome 2"/>
</dbReference>
<proteinExistence type="predicted"/>
<feature type="non-terminal residue" evidence="1">
    <location>
        <position position="1"/>
    </location>
</feature>
<evidence type="ECO:0000313" key="1">
    <source>
        <dbReference type="EMBL" id="KAG8007293.1"/>
    </source>
</evidence>
<accession>A0ACB7EZV7</accession>
<reference evidence="1" key="1">
    <citation type="submission" date="2020-04" db="EMBL/GenBank/DDBJ databases">
        <title>A chromosome-scale assembly and high-density genetic map of the yellow drum (Nibea albiflora) genome.</title>
        <authorList>
            <person name="Xu D."/>
            <person name="Zhang W."/>
            <person name="Chen R."/>
            <person name="Tan P."/>
            <person name="Wang L."/>
            <person name="Song H."/>
            <person name="Tian L."/>
            <person name="Zhu Q."/>
            <person name="Wang B."/>
        </authorList>
    </citation>
    <scope>NUCLEOTIDE SEQUENCE</scope>
    <source>
        <strain evidence="1">ZJHYS-2018</strain>
    </source>
</reference>